<proteinExistence type="predicted"/>
<feature type="compositionally biased region" description="Acidic residues" evidence="1">
    <location>
        <begin position="48"/>
        <end position="57"/>
    </location>
</feature>
<evidence type="ECO:0000313" key="3">
    <source>
        <dbReference type="EMBL" id="RKK12138.1"/>
    </source>
</evidence>
<feature type="transmembrane region" description="Helical" evidence="2">
    <location>
        <begin position="60"/>
        <end position="82"/>
    </location>
</feature>
<keyword evidence="2" id="KW-1133">Transmembrane helix</keyword>
<organism evidence="3 4">
    <name type="scientific">Fusarium oxysporum f. sp. cepae</name>
    <dbReference type="NCBI Taxonomy" id="396571"/>
    <lineage>
        <taxon>Eukaryota</taxon>
        <taxon>Fungi</taxon>
        <taxon>Dikarya</taxon>
        <taxon>Ascomycota</taxon>
        <taxon>Pezizomycotina</taxon>
        <taxon>Sordariomycetes</taxon>
        <taxon>Hypocreomycetidae</taxon>
        <taxon>Hypocreales</taxon>
        <taxon>Nectriaceae</taxon>
        <taxon>Fusarium</taxon>
        <taxon>Fusarium oxysporum species complex</taxon>
    </lineage>
</organism>
<keyword evidence="2" id="KW-0472">Membrane</keyword>
<feature type="region of interest" description="Disordered" evidence="1">
    <location>
        <begin position="1"/>
        <end position="57"/>
    </location>
</feature>
<gene>
    <name evidence="3" type="ORF">BFJ65_g14011</name>
</gene>
<name>A0A3L6N5W5_FUSOX</name>
<sequence length="106" mass="11300">MAGTVMDPGEPIHQEDTKSPINASLGTEDREKSRPPANLEAGIRQDEAVDGEPSQEEDNYLHGLPLVLMSLSLMVGVLMIALDNSIIATAIPKITSKFDSLGDVGK</sequence>
<reference evidence="3 4" key="1">
    <citation type="journal article" date="2018" name="Sci. Rep.">
        <title>Characterisation of pathogen-specific regions and novel effector candidates in Fusarium oxysporum f. sp. cepae.</title>
        <authorList>
            <person name="Armitage A.D."/>
            <person name="Taylor A."/>
            <person name="Sobczyk M.K."/>
            <person name="Baxter L."/>
            <person name="Greenfield B.P."/>
            <person name="Bates H.J."/>
            <person name="Wilson F."/>
            <person name="Jackson A.C."/>
            <person name="Ott S."/>
            <person name="Harrison R.J."/>
            <person name="Clarkson J.P."/>
        </authorList>
    </citation>
    <scope>NUCLEOTIDE SEQUENCE [LARGE SCALE GENOMIC DNA]</scope>
    <source>
        <strain evidence="3 4">FoC_Fus2</strain>
    </source>
</reference>
<accession>A0A3L6N5W5</accession>
<evidence type="ECO:0000313" key="4">
    <source>
        <dbReference type="Proteomes" id="UP000270866"/>
    </source>
</evidence>
<keyword evidence="2" id="KW-0812">Transmembrane</keyword>
<dbReference type="EMBL" id="MRCU01000009">
    <property type="protein sequence ID" value="RKK12138.1"/>
    <property type="molecule type" value="Genomic_DNA"/>
</dbReference>
<dbReference type="Proteomes" id="UP000270866">
    <property type="component" value="Chromosome 11"/>
</dbReference>
<evidence type="ECO:0008006" key="5">
    <source>
        <dbReference type="Google" id="ProtNLM"/>
    </source>
</evidence>
<protein>
    <recommendedName>
        <fullName evidence="5">Major facilitator superfamily (MFS) profile domain-containing protein</fullName>
    </recommendedName>
</protein>
<evidence type="ECO:0000256" key="2">
    <source>
        <dbReference type="SAM" id="Phobius"/>
    </source>
</evidence>
<dbReference type="AlphaFoldDB" id="A0A3L6N5W5"/>
<comment type="caution">
    <text evidence="3">The sequence shown here is derived from an EMBL/GenBank/DDBJ whole genome shotgun (WGS) entry which is preliminary data.</text>
</comment>
<evidence type="ECO:0000256" key="1">
    <source>
        <dbReference type="SAM" id="MobiDB-lite"/>
    </source>
</evidence>